<keyword evidence="1" id="KW-1133">Transmembrane helix</keyword>
<keyword evidence="1" id="KW-0812">Transmembrane</keyword>
<reference evidence="2" key="1">
    <citation type="submission" date="2012-05" db="EMBL/GenBank/DDBJ databases">
        <authorList>
            <person name="Krishnakumar V."/>
            <person name="Cheung F."/>
            <person name="Xiao Y."/>
            <person name="Chan A."/>
            <person name="Moskal W.A."/>
            <person name="Town C.D."/>
        </authorList>
    </citation>
    <scope>NUCLEOTIDE SEQUENCE</scope>
</reference>
<dbReference type="AlphaFoldDB" id="I3T4S9"/>
<evidence type="ECO:0000256" key="1">
    <source>
        <dbReference type="SAM" id="Phobius"/>
    </source>
</evidence>
<feature type="transmembrane region" description="Helical" evidence="1">
    <location>
        <begin position="15"/>
        <end position="34"/>
    </location>
</feature>
<proteinExistence type="evidence at transcript level"/>
<organism evidence="2">
    <name type="scientific">Lotus japonicus</name>
    <name type="common">Lotus corniculatus var. japonicus</name>
    <dbReference type="NCBI Taxonomy" id="34305"/>
    <lineage>
        <taxon>Eukaryota</taxon>
        <taxon>Viridiplantae</taxon>
        <taxon>Streptophyta</taxon>
        <taxon>Embryophyta</taxon>
        <taxon>Tracheophyta</taxon>
        <taxon>Spermatophyta</taxon>
        <taxon>Magnoliopsida</taxon>
        <taxon>eudicotyledons</taxon>
        <taxon>Gunneridae</taxon>
        <taxon>Pentapetalae</taxon>
        <taxon>rosids</taxon>
        <taxon>fabids</taxon>
        <taxon>Fabales</taxon>
        <taxon>Fabaceae</taxon>
        <taxon>Papilionoideae</taxon>
        <taxon>50 kb inversion clade</taxon>
        <taxon>NPAAA clade</taxon>
        <taxon>Hologalegina</taxon>
        <taxon>robinioid clade</taxon>
        <taxon>Loteae</taxon>
        <taxon>Lotus</taxon>
    </lineage>
</organism>
<accession>I3T4S9</accession>
<sequence length="83" mass="9291">MASSSIEALSVLLEFGIKFCKAFIFSLILLLLLFSDKLWNSAALLLFDEEERGRGTEFDGNSEASATFSIEVKFWCCLKEVIS</sequence>
<evidence type="ECO:0000313" key="2">
    <source>
        <dbReference type="EMBL" id="AFK47521.1"/>
    </source>
</evidence>
<keyword evidence="1" id="KW-0472">Membrane</keyword>
<dbReference type="EMBL" id="BT147727">
    <property type="protein sequence ID" value="AFK47521.1"/>
    <property type="molecule type" value="mRNA"/>
</dbReference>
<name>I3T4S9_LOTJA</name>
<protein>
    <submittedName>
        <fullName evidence="2">Uncharacterized protein</fullName>
    </submittedName>
</protein>